<dbReference type="InterPro" id="IPR018101">
    <property type="entry name" value="Transl_elong_Ts_CS"/>
</dbReference>
<evidence type="ECO:0000256" key="3">
    <source>
        <dbReference type="ARBA" id="ARBA00022917"/>
    </source>
</evidence>
<feature type="domain" description="Translation elongation factor EFTs/EF1B dimerisation" evidence="5">
    <location>
        <begin position="254"/>
        <end position="291"/>
    </location>
</feature>
<feature type="domain" description="Translation elongation factor EFTs/EF1B dimerisation" evidence="5">
    <location>
        <begin position="91"/>
        <end position="239"/>
    </location>
</feature>
<comment type="caution">
    <text evidence="6">The sequence shown here is derived from an EMBL/GenBank/DDBJ whole genome shotgun (WGS) entry which is preliminary data.</text>
</comment>
<keyword evidence="3 4" id="KW-0648">Protein biosynthesis</keyword>
<organism evidence="6 7">
    <name type="scientific">Parthenolecanium corni</name>
    <dbReference type="NCBI Taxonomy" id="536013"/>
    <lineage>
        <taxon>Eukaryota</taxon>
        <taxon>Metazoa</taxon>
        <taxon>Ecdysozoa</taxon>
        <taxon>Arthropoda</taxon>
        <taxon>Hexapoda</taxon>
        <taxon>Insecta</taxon>
        <taxon>Pterygota</taxon>
        <taxon>Neoptera</taxon>
        <taxon>Paraneoptera</taxon>
        <taxon>Hemiptera</taxon>
        <taxon>Sternorrhyncha</taxon>
        <taxon>Coccoidea</taxon>
        <taxon>Coccidae</taxon>
        <taxon>Parthenolecanium</taxon>
    </lineage>
</organism>
<dbReference type="InterPro" id="IPR009060">
    <property type="entry name" value="UBA-like_sf"/>
</dbReference>
<dbReference type="InterPro" id="IPR001816">
    <property type="entry name" value="Transl_elong_EFTs/EF1B"/>
</dbReference>
<dbReference type="Pfam" id="PF25025">
    <property type="entry name" value="EF-Ts_N"/>
    <property type="match status" value="1"/>
</dbReference>
<dbReference type="PANTHER" id="PTHR11741">
    <property type="entry name" value="ELONGATION FACTOR TS"/>
    <property type="match status" value="1"/>
</dbReference>
<dbReference type="Gene3D" id="1.10.8.10">
    <property type="entry name" value="DNA helicase RuvA subunit, C-terminal domain"/>
    <property type="match status" value="1"/>
</dbReference>
<dbReference type="HAMAP" id="MF_00050">
    <property type="entry name" value="EF_Ts"/>
    <property type="match status" value="1"/>
</dbReference>
<keyword evidence="7" id="KW-1185">Reference proteome</keyword>
<protein>
    <recommendedName>
        <fullName evidence="4">Elongation factor Ts, mitochondrial</fullName>
        <shortName evidence="4">EF-Ts</shortName>
        <shortName evidence="4">EF-TsMt</shortName>
    </recommendedName>
</protein>
<evidence type="ECO:0000256" key="2">
    <source>
        <dbReference type="ARBA" id="ARBA00022768"/>
    </source>
</evidence>
<dbReference type="GO" id="GO:0070125">
    <property type="term" value="P:mitochondrial translational elongation"/>
    <property type="evidence" value="ECO:0007669"/>
    <property type="project" value="TreeGrafter"/>
</dbReference>
<accession>A0AAN9TRX6</accession>
<dbReference type="SUPFAM" id="SSF46934">
    <property type="entry name" value="UBA-like"/>
    <property type="match status" value="1"/>
</dbReference>
<reference evidence="6 7" key="1">
    <citation type="submission" date="2024-03" db="EMBL/GenBank/DDBJ databases">
        <title>Adaptation during the transition from Ophiocordyceps entomopathogen to insect associate is accompanied by gene loss and intensified selection.</title>
        <authorList>
            <person name="Ward C.M."/>
            <person name="Onetto C.A."/>
            <person name="Borneman A.R."/>
        </authorList>
    </citation>
    <scope>NUCLEOTIDE SEQUENCE [LARGE SCALE GENOMIC DNA]</scope>
    <source>
        <strain evidence="6">AWRI1</strain>
        <tissue evidence="6">Single Adult Female</tissue>
    </source>
</reference>
<dbReference type="CDD" id="cd14275">
    <property type="entry name" value="UBA_EF-Ts"/>
    <property type="match status" value="1"/>
</dbReference>
<sequence length="310" mass="34806">MLKFHQIIRPFHTSRVWMSDTKTLLSTLRKKTGYPLINCKKALEACENDVAKARIWLNEQALALGWAKAFKLKDRSALQGLIAVTTDKKSATLVEVNCETDFVARNDVFQKLAFNVASACFTLAKEQTDFNDSVAKVDLDSPQLKNMISLEGRKLEDEVALAVSQLGENIQLRRATCLNLTDDLLVAVNTHPYTAAHDSVIMGKYGSLLVYKAKEDNEDTKMIAENLCQHIIAMKPTKIGEIKEDEPKENRDIESCLIHQEFVMDRELTVSKVLEENGISLVAFTRFECGEDLEDAIDNVQIQEPIQSVA</sequence>
<evidence type="ECO:0000256" key="1">
    <source>
        <dbReference type="ARBA" id="ARBA00005532"/>
    </source>
</evidence>
<dbReference type="PROSITE" id="PS01127">
    <property type="entry name" value="EF_TS_2"/>
    <property type="match status" value="1"/>
</dbReference>
<dbReference type="GO" id="GO:0003746">
    <property type="term" value="F:translation elongation factor activity"/>
    <property type="evidence" value="ECO:0007669"/>
    <property type="project" value="UniProtKB-UniRule"/>
</dbReference>
<dbReference type="GO" id="GO:0005739">
    <property type="term" value="C:mitochondrion"/>
    <property type="evidence" value="ECO:0007669"/>
    <property type="project" value="UniProtKB-SubCell"/>
</dbReference>
<comment type="similarity">
    <text evidence="1 4">Belongs to the EF-Ts family.</text>
</comment>
<dbReference type="InterPro" id="IPR036402">
    <property type="entry name" value="EF-Ts_dimer_sf"/>
</dbReference>
<dbReference type="Gene3D" id="3.30.479.20">
    <property type="entry name" value="Elongation factor Ts, dimerisation domain"/>
    <property type="match status" value="2"/>
</dbReference>
<proteinExistence type="inferred from homology"/>
<comment type="subcellular location">
    <subcellularLocation>
        <location evidence="4">Mitochondrion</location>
    </subcellularLocation>
</comment>
<dbReference type="Proteomes" id="UP001367676">
    <property type="component" value="Unassembled WGS sequence"/>
</dbReference>
<dbReference type="Pfam" id="PF00889">
    <property type="entry name" value="EF_TS"/>
    <property type="match status" value="2"/>
</dbReference>
<dbReference type="SUPFAM" id="SSF54713">
    <property type="entry name" value="Elongation factor Ts (EF-Ts), dimerisation domain"/>
    <property type="match status" value="2"/>
</dbReference>
<gene>
    <name evidence="6" type="ORF">V9T40_001205</name>
</gene>
<dbReference type="InterPro" id="IPR014039">
    <property type="entry name" value="Transl_elong_EFTs/EF1B_dimer"/>
</dbReference>
<keyword evidence="4" id="KW-0496">Mitochondrion</keyword>
<dbReference type="AlphaFoldDB" id="A0AAN9TRX6"/>
<dbReference type="PANTHER" id="PTHR11741:SF0">
    <property type="entry name" value="ELONGATION FACTOR TS, MITOCHONDRIAL"/>
    <property type="match status" value="1"/>
</dbReference>
<comment type="function">
    <text evidence="4">Associates with the EF-Tu.GDP complex and induces the exchange of GDP to GTP. It remains bound to the aminoacyl-tRNA.EF-Tu.GTP complex up to the GTP hydrolysis stage on the ribosome.</text>
</comment>
<evidence type="ECO:0000256" key="4">
    <source>
        <dbReference type="HAMAP-Rule" id="MF_03135"/>
    </source>
</evidence>
<evidence type="ECO:0000259" key="5">
    <source>
        <dbReference type="Pfam" id="PF00889"/>
    </source>
</evidence>
<evidence type="ECO:0000313" key="6">
    <source>
        <dbReference type="EMBL" id="KAK7580576.1"/>
    </source>
</evidence>
<evidence type="ECO:0000313" key="7">
    <source>
        <dbReference type="Proteomes" id="UP001367676"/>
    </source>
</evidence>
<keyword evidence="2 4" id="KW-0251">Elongation factor</keyword>
<dbReference type="EMBL" id="JBBCAQ010000034">
    <property type="protein sequence ID" value="KAK7580576.1"/>
    <property type="molecule type" value="Genomic_DNA"/>
</dbReference>
<name>A0AAN9TRX6_9HEMI</name>